<protein>
    <submittedName>
        <fullName evidence="1">Uncharacterized protein</fullName>
    </submittedName>
</protein>
<sequence length="110" mass="12763">MPKNNRLSYQRGYQQALVHRAFPPPSIDLPTNFPNVGTPRYSDGDKLRWIHEGDKTDWGVAIGRFYSFAPHRGDWTWCYLIWLDKLSKSAAITVADIAWEDDLVRVEEVK</sequence>
<evidence type="ECO:0000313" key="1">
    <source>
        <dbReference type="EMBL" id="AFZ22220.1"/>
    </source>
</evidence>
<dbReference type="Proteomes" id="UP000010471">
    <property type="component" value="Plasmid pMIC7113.03"/>
</dbReference>
<dbReference type="EMBL" id="CP003633">
    <property type="protein sequence ID" value="AFZ22220.1"/>
    <property type="molecule type" value="Genomic_DNA"/>
</dbReference>
<dbReference type="eggNOG" id="ENOG50337VF">
    <property type="taxonomic scope" value="Bacteria"/>
</dbReference>
<keyword evidence="2" id="KW-1185">Reference proteome</keyword>
<keyword evidence="1" id="KW-0614">Plasmid</keyword>
<dbReference type="HOGENOM" id="CLU_2168078_0_0_3"/>
<accession>K9WP99</accession>
<geneLocation type="plasmid" evidence="1 2">
    <name>pMIC7113.03</name>
</geneLocation>
<gene>
    <name evidence="1" type="ORF">Mic7113_6653</name>
</gene>
<name>K9WP99_9CYAN</name>
<organism evidence="1 2">
    <name type="scientific">Allocoleopsis franciscana PCC 7113</name>
    <dbReference type="NCBI Taxonomy" id="1173027"/>
    <lineage>
        <taxon>Bacteria</taxon>
        <taxon>Bacillati</taxon>
        <taxon>Cyanobacteriota</taxon>
        <taxon>Cyanophyceae</taxon>
        <taxon>Coleofasciculales</taxon>
        <taxon>Coleofasciculaceae</taxon>
        <taxon>Allocoleopsis</taxon>
        <taxon>Allocoleopsis franciscana</taxon>
    </lineage>
</organism>
<dbReference type="AlphaFoldDB" id="K9WP99"/>
<dbReference type="RefSeq" id="WP_015186276.1">
    <property type="nucleotide sequence ID" value="NC_019740.1"/>
</dbReference>
<evidence type="ECO:0000313" key="2">
    <source>
        <dbReference type="Proteomes" id="UP000010471"/>
    </source>
</evidence>
<proteinExistence type="predicted"/>
<dbReference type="KEGG" id="mic:Mic7113_6653"/>
<reference evidence="1 2" key="1">
    <citation type="submission" date="2012-06" db="EMBL/GenBank/DDBJ databases">
        <title>Finished plasmid 3 of genome of Microcoleus sp. PCC 7113.</title>
        <authorList>
            <consortium name="US DOE Joint Genome Institute"/>
            <person name="Gugger M."/>
            <person name="Coursin T."/>
            <person name="Rippka R."/>
            <person name="Tandeau De Marsac N."/>
            <person name="Huntemann M."/>
            <person name="Wei C.-L."/>
            <person name="Han J."/>
            <person name="Detter J.C."/>
            <person name="Han C."/>
            <person name="Tapia R."/>
            <person name="Chen A."/>
            <person name="Kyrpides N."/>
            <person name="Mavromatis K."/>
            <person name="Markowitz V."/>
            <person name="Szeto E."/>
            <person name="Ivanova N."/>
            <person name="Pagani I."/>
            <person name="Pati A."/>
            <person name="Goodwin L."/>
            <person name="Nordberg H.P."/>
            <person name="Cantor M.N."/>
            <person name="Hua S.X."/>
            <person name="Woyke T."/>
            <person name="Kerfeld C.A."/>
        </authorList>
    </citation>
    <scope>NUCLEOTIDE SEQUENCE [LARGE SCALE GENOMIC DNA]</scope>
    <source>
        <strain evidence="1 2">PCC 7113</strain>
        <plasmid evidence="1 2">pMIC7113.03</plasmid>
    </source>
</reference>